<evidence type="ECO:0000313" key="1">
    <source>
        <dbReference type="Proteomes" id="UP000887575"/>
    </source>
</evidence>
<sequence>MECIQQTHNISCLLLLLYSGEKVAVHLAHNNPLCHPILWNGTSGSDHYFNSDYFALQSLHILSPLLKFS</sequence>
<keyword evidence="1" id="KW-1185">Reference proteome</keyword>
<reference evidence="2" key="1">
    <citation type="submission" date="2024-02" db="UniProtKB">
        <authorList>
            <consortium name="WormBaseParasite"/>
        </authorList>
    </citation>
    <scope>IDENTIFICATION</scope>
</reference>
<protein>
    <submittedName>
        <fullName evidence="2">Uncharacterized protein</fullName>
    </submittedName>
</protein>
<name>A0AAF3FBW7_9BILA</name>
<dbReference type="AlphaFoldDB" id="A0AAF3FBW7"/>
<dbReference type="Proteomes" id="UP000887575">
    <property type="component" value="Unassembled WGS sequence"/>
</dbReference>
<organism evidence="1 2">
    <name type="scientific">Mesorhabditis belari</name>
    <dbReference type="NCBI Taxonomy" id="2138241"/>
    <lineage>
        <taxon>Eukaryota</taxon>
        <taxon>Metazoa</taxon>
        <taxon>Ecdysozoa</taxon>
        <taxon>Nematoda</taxon>
        <taxon>Chromadorea</taxon>
        <taxon>Rhabditida</taxon>
        <taxon>Rhabditina</taxon>
        <taxon>Rhabditomorpha</taxon>
        <taxon>Rhabditoidea</taxon>
        <taxon>Rhabditidae</taxon>
        <taxon>Mesorhabditinae</taxon>
        <taxon>Mesorhabditis</taxon>
    </lineage>
</organism>
<accession>A0AAF3FBW7</accession>
<dbReference type="WBParaSite" id="MBELARI_LOCUS3407">
    <property type="protein sequence ID" value="MBELARI_LOCUS3407"/>
    <property type="gene ID" value="MBELARI_LOCUS3407"/>
</dbReference>
<proteinExistence type="predicted"/>
<evidence type="ECO:0000313" key="2">
    <source>
        <dbReference type="WBParaSite" id="MBELARI_LOCUS3407"/>
    </source>
</evidence>